<dbReference type="Pfam" id="PF13439">
    <property type="entry name" value="Glyco_transf_4"/>
    <property type="match status" value="1"/>
</dbReference>
<evidence type="ECO:0000313" key="7">
    <source>
        <dbReference type="Proteomes" id="UP000535890"/>
    </source>
</evidence>
<dbReference type="PANTHER" id="PTHR12526:SF631">
    <property type="entry name" value="BLL6306 PROTEIN"/>
    <property type="match status" value="1"/>
</dbReference>
<feature type="domain" description="Glycosyltransferase subfamily 4-like N-terminal" evidence="5">
    <location>
        <begin position="70"/>
        <end position="187"/>
    </location>
</feature>
<feature type="region of interest" description="Disordered" evidence="3">
    <location>
        <begin position="1"/>
        <end position="22"/>
    </location>
</feature>
<dbReference type="Pfam" id="PF00534">
    <property type="entry name" value="Glycos_transf_1"/>
    <property type="match status" value="1"/>
</dbReference>
<evidence type="ECO:0000256" key="2">
    <source>
        <dbReference type="ARBA" id="ARBA00022679"/>
    </source>
</evidence>
<dbReference type="RefSeq" id="WP_179794932.1">
    <property type="nucleotide sequence ID" value="NZ_BAABHP010000014.1"/>
</dbReference>
<dbReference type="SUPFAM" id="SSF53756">
    <property type="entry name" value="UDP-Glycosyltransferase/glycogen phosphorylase"/>
    <property type="match status" value="1"/>
</dbReference>
<evidence type="ECO:0000256" key="1">
    <source>
        <dbReference type="ARBA" id="ARBA00022676"/>
    </source>
</evidence>
<dbReference type="InterPro" id="IPR028098">
    <property type="entry name" value="Glyco_trans_4-like_N"/>
</dbReference>
<accession>A0A7Y9DXP3</accession>
<organism evidence="6 7">
    <name type="scientific">Actinomycetospora corticicola</name>
    <dbReference type="NCBI Taxonomy" id="663602"/>
    <lineage>
        <taxon>Bacteria</taxon>
        <taxon>Bacillati</taxon>
        <taxon>Actinomycetota</taxon>
        <taxon>Actinomycetes</taxon>
        <taxon>Pseudonocardiales</taxon>
        <taxon>Pseudonocardiaceae</taxon>
        <taxon>Actinomycetospora</taxon>
    </lineage>
</organism>
<keyword evidence="7" id="KW-1185">Reference proteome</keyword>
<dbReference type="EMBL" id="JACCBN010000001">
    <property type="protein sequence ID" value="NYD37365.1"/>
    <property type="molecule type" value="Genomic_DNA"/>
</dbReference>
<proteinExistence type="predicted"/>
<dbReference type="Gene3D" id="3.40.50.2000">
    <property type="entry name" value="Glycogen Phosphorylase B"/>
    <property type="match status" value="2"/>
</dbReference>
<keyword evidence="1" id="KW-0328">Glycosyltransferase</keyword>
<reference evidence="6 7" key="1">
    <citation type="submission" date="2020-07" db="EMBL/GenBank/DDBJ databases">
        <title>Sequencing the genomes of 1000 actinobacteria strains.</title>
        <authorList>
            <person name="Klenk H.-P."/>
        </authorList>
    </citation>
    <scope>NUCLEOTIDE SEQUENCE [LARGE SCALE GENOMIC DNA]</scope>
    <source>
        <strain evidence="6 7">DSM 45772</strain>
    </source>
</reference>
<dbReference type="InterPro" id="IPR001296">
    <property type="entry name" value="Glyco_trans_1"/>
</dbReference>
<evidence type="ECO:0000259" key="4">
    <source>
        <dbReference type="Pfam" id="PF00534"/>
    </source>
</evidence>
<evidence type="ECO:0000313" key="6">
    <source>
        <dbReference type="EMBL" id="NYD37365.1"/>
    </source>
</evidence>
<dbReference type="CDD" id="cd03801">
    <property type="entry name" value="GT4_PimA-like"/>
    <property type="match status" value="1"/>
</dbReference>
<keyword evidence="2 6" id="KW-0808">Transferase</keyword>
<feature type="domain" description="Glycosyl transferase family 1" evidence="4">
    <location>
        <begin position="206"/>
        <end position="357"/>
    </location>
</feature>
<dbReference type="GO" id="GO:0016757">
    <property type="term" value="F:glycosyltransferase activity"/>
    <property type="evidence" value="ECO:0007669"/>
    <property type="project" value="UniProtKB-KW"/>
</dbReference>
<dbReference type="AlphaFoldDB" id="A0A7Y9DXP3"/>
<name>A0A7Y9DXP3_9PSEU</name>
<comment type="caution">
    <text evidence="6">The sequence shown here is derived from an EMBL/GenBank/DDBJ whole genome shotgun (WGS) entry which is preliminary data.</text>
</comment>
<evidence type="ECO:0000259" key="5">
    <source>
        <dbReference type="Pfam" id="PF13439"/>
    </source>
</evidence>
<dbReference type="Proteomes" id="UP000535890">
    <property type="component" value="Unassembled WGS sequence"/>
</dbReference>
<dbReference type="PANTHER" id="PTHR12526">
    <property type="entry name" value="GLYCOSYLTRANSFERASE"/>
    <property type="match status" value="1"/>
</dbReference>
<protein>
    <submittedName>
        <fullName evidence="6">Glycosyltransferase involved in cell wall biosynthesis</fullName>
    </submittedName>
</protein>
<evidence type="ECO:0000256" key="3">
    <source>
        <dbReference type="SAM" id="MobiDB-lite"/>
    </source>
</evidence>
<gene>
    <name evidence="6" type="ORF">BJ983_003467</name>
</gene>
<sequence>MTAPVPSRRRVAGPLRGGRGRSGSAPLRVLVVGQAEGTPGGISSVQRLHVRFLDAREDVAVRVVTTYDEVGAARRLWLMTTGIARAVALVLGGRVDVVHLHVAKGLSALRKGLIVTVARLRGVPTVLHTHAGAFAEWFDGLPAPLRPVVAWLLRADRVIVLADGARETYTSRLGLAAERVPVVANPVEWPAELPPRDPHASRVRGVFLGRLIDRKGVFDLIDAIASLHAEHRARLHVTLAGHGDVDAVHAAVAAAGLAGSVDVRSWIGPEERDALLREAELLLLPSWWEGLPMSVLEGMAWGLCPVVTPVGGLATLVRDGDNGVVVPVHDPAALGAALDKLLSDDDVRVQLGARARESVAPFGADAWADRLVALYRELLVPDQLPDRHGRKSHHG</sequence>